<evidence type="ECO:0000313" key="3">
    <source>
        <dbReference type="Proteomes" id="UP000008837"/>
    </source>
</evidence>
<evidence type="ECO:0008006" key="4">
    <source>
        <dbReference type="Google" id="ProtNLM"/>
    </source>
</evidence>
<sequence>MIRELLSLPLCSSEEAFLESYTLESLDRAQGAVALDTLLIKFVNQGRYIDAIHLDRRATYHERTLTFSEQEQDTYSRAKQRRRALMDGVWAVVPSIQRNALLVQDSEDDHSLGHAKDQYREEMDMDCISKPLARSHTPLSVSLGSKDVQGLRKSSADVNLLRASIRVPTASSSEPRGASPVHKVTERDSQWQSSTPFSGWKRSGLAQSMSVSPQPTWNLPIPSSSRSPRLSKRELGTGPISDVEDILEQRSSSIPSHNVIPAEDESMATTGQEVDAQKPTEEQDSIEEVHAEEPVRRRGGRRRAARQATEALRKALRPEEESSGPSIPGGFPMEEDATPLAQPTPRRSARRSTRRSRKSTTAAAETATPENISTSMSMYPELPGSKSSNTPRLPRSSTTSETTAYPQHSLARLEAISDVRPIARRTRAQTAELESHGSQINMDVGDVSEGADIATSVPATPSRARRGGSTRERTSTPQRVTRSTRRLRDARTATPGASHTSSTRH</sequence>
<feature type="compositionally biased region" description="Low complexity" evidence="1">
    <location>
        <begin position="359"/>
        <end position="368"/>
    </location>
</feature>
<feature type="compositionally biased region" description="Polar residues" evidence="1">
    <location>
        <begin position="205"/>
        <end position="217"/>
    </location>
</feature>
<feature type="compositionally biased region" description="Basic residues" evidence="1">
    <location>
        <begin position="347"/>
        <end position="358"/>
    </location>
</feature>
<dbReference type="RefSeq" id="XP_001729158.1">
    <property type="nucleotide sequence ID" value="XM_001729106.1"/>
</dbReference>
<dbReference type="OrthoDB" id="20729at2759"/>
<protein>
    <recommendedName>
        <fullName evidence="4">ELYS-like domain-containing protein</fullName>
    </recommendedName>
</protein>
<reference evidence="2 3" key="1">
    <citation type="journal article" date="2007" name="Proc. Natl. Acad. Sci. U.S.A.">
        <title>Dandruff-associated Malassezia genomes reveal convergent and divergent virulence traits shared with plant and human fungal pathogens.</title>
        <authorList>
            <person name="Xu J."/>
            <person name="Saunders C.W."/>
            <person name="Hu P."/>
            <person name="Grant R.A."/>
            <person name="Boekhout T."/>
            <person name="Kuramae E.E."/>
            <person name="Kronstad J.W."/>
            <person name="Deangelis Y.M."/>
            <person name="Reeder N.L."/>
            <person name="Johnstone K.R."/>
            <person name="Leland M."/>
            <person name="Fieno A.M."/>
            <person name="Begley W.M."/>
            <person name="Sun Y."/>
            <person name="Lacey M.P."/>
            <person name="Chaudhary T."/>
            <person name="Keough T."/>
            <person name="Chu L."/>
            <person name="Sears R."/>
            <person name="Yuan B."/>
            <person name="Dawson T.L.Jr."/>
        </authorList>
    </citation>
    <scope>NUCLEOTIDE SEQUENCE [LARGE SCALE GENOMIC DNA]</scope>
    <source>
        <strain evidence="3">ATCC MYA-4612 / CBS 7966</strain>
    </source>
</reference>
<evidence type="ECO:0000313" key="2">
    <source>
        <dbReference type="EMBL" id="EDP41944.1"/>
    </source>
</evidence>
<feature type="compositionally biased region" description="Low complexity" evidence="1">
    <location>
        <begin position="219"/>
        <end position="228"/>
    </location>
</feature>
<feature type="compositionally biased region" description="Polar residues" evidence="1">
    <location>
        <begin position="495"/>
        <end position="505"/>
    </location>
</feature>
<feature type="region of interest" description="Disordered" evidence="1">
    <location>
        <begin position="168"/>
        <end position="412"/>
    </location>
</feature>
<dbReference type="Proteomes" id="UP000008837">
    <property type="component" value="Unassembled WGS sequence"/>
</dbReference>
<name>A8QA66_MALGO</name>
<feature type="compositionally biased region" description="Basic and acidic residues" evidence="1">
    <location>
        <begin position="311"/>
        <end position="320"/>
    </location>
</feature>
<dbReference type="VEuPathDB" id="FungiDB:MGL_3625"/>
<evidence type="ECO:0000256" key="1">
    <source>
        <dbReference type="SAM" id="MobiDB-lite"/>
    </source>
</evidence>
<dbReference type="STRING" id="425265.A8QA66"/>
<feature type="compositionally biased region" description="Basic and acidic residues" evidence="1">
    <location>
        <begin position="275"/>
        <end position="296"/>
    </location>
</feature>
<dbReference type="AlphaFoldDB" id="A8QA66"/>
<dbReference type="GeneID" id="5853464"/>
<dbReference type="EMBL" id="AAYY01000014">
    <property type="protein sequence ID" value="EDP41944.1"/>
    <property type="molecule type" value="Genomic_DNA"/>
</dbReference>
<organism evidence="2 3">
    <name type="scientific">Malassezia globosa (strain ATCC MYA-4612 / CBS 7966)</name>
    <name type="common">Dandruff-associated fungus</name>
    <dbReference type="NCBI Taxonomy" id="425265"/>
    <lineage>
        <taxon>Eukaryota</taxon>
        <taxon>Fungi</taxon>
        <taxon>Dikarya</taxon>
        <taxon>Basidiomycota</taxon>
        <taxon>Ustilaginomycotina</taxon>
        <taxon>Malasseziomycetes</taxon>
        <taxon>Malasseziales</taxon>
        <taxon>Malasseziaceae</taxon>
        <taxon>Malassezia</taxon>
    </lineage>
</organism>
<keyword evidence="3" id="KW-1185">Reference proteome</keyword>
<feature type="region of interest" description="Disordered" evidence="1">
    <location>
        <begin position="427"/>
        <end position="505"/>
    </location>
</feature>
<proteinExistence type="predicted"/>
<comment type="caution">
    <text evidence="2">The sequence shown here is derived from an EMBL/GenBank/DDBJ whole genome shotgun (WGS) entry which is preliminary data.</text>
</comment>
<dbReference type="InParanoid" id="A8QA66"/>
<feature type="compositionally biased region" description="Polar residues" evidence="1">
    <location>
        <begin position="385"/>
        <end position="406"/>
    </location>
</feature>
<gene>
    <name evidence="2" type="ORF">MGL_3625</name>
</gene>
<accession>A8QA66</accession>
<dbReference type="KEGG" id="mgl:MGL_3625"/>